<dbReference type="SUPFAM" id="SSF144052">
    <property type="entry name" value="Thermophilic metalloprotease-like"/>
    <property type="match status" value="1"/>
</dbReference>
<dbReference type="InterPro" id="IPR035097">
    <property type="entry name" value="M29_N-terminal"/>
</dbReference>
<evidence type="ECO:0000256" key="2">
    <source>
        <dbReference type="ARBA" id="ARBA00001946"/>
    </source>
</evidence>
<dbReference type="Proteomes" id="UP001168694">
    <property type="component" value="Unassembled WGS sequence"/>
</dbReference>
<name>A0ABT8E7Y1_9BACL</name>
<comment type="cofactor">
    <cofactor evidence="2">
        <name>Mg(2+)</name>
        <dbReference type="ChEBI" id="CHEBI:18420"/>
    </cofactor>
</comment>
<dbReference type="InterPro" id="IPR000787">
    <property type="entry name" value="Peptidase_M29"/>
</dbReference>
<evidence type="ECO:0000313" key="10">
    <source>
        <dbReference type="EMBL" id="MDN4073998.1"/>
    </source>
</evidence>
<protein>
    <submittedName>
        <fullName evidence="10">Aminopeptidase</fullName>
    </submittedName>
</protein>
<evidence type="ECO:0000313" key="11">
    <source>
        <dbReference type="Proteomes" id="UP001168694"/>
    </source>
</evidence>
<dbReference type="Gene3D" id="3.40.1830.10">
    <property type="entry name" value="Thermophilic metalloprotease (M29)"/>
    <property type="match status" value="1"/>
</dbReference>
<dbReference type="Pfam" id="PF02073">
    <property type="entry name" value="Peptidase_M29"/>
    <property type="match status" value="1"/>
</dbReference>
<evidence type="ECO:0000256" key="4">
    <source>
        <dbReference type="ARBA" id="ARBA00008236"/>
    </source>
</evidence>
<dbReference type="RefSeq" id="WP_290400082.1">
    <property type="nucleotide sequence ID" value="NZ_JAUHLN010000002.1"/>
</dbReference>
<accession>A0ABT8E7Y1</accession>
<gene>
    <name evidence="10" type="ORF">QYF49_13390</name>
</gene>
<keyword evidence="6" id="KW-0645">Protease</keyword>
<dbReference type="EMBL" id="JAUHLN010000002">
    <property type="protein sequence ID" value="MDN4073998.1"/>
    <property type="molecule type" value="Genomic_DNA"/>
</dbReference>
<sequence>MKTFEEKLDQYAELVVKVGLNLQEGQRLLINSNIEAAPFTRKVTEHAYKNGCKRVFVEWTDTETSRIHLNGASEEVLKDNIPQWQLGMYDSLLENNDCMLMVTGNDPNAFQGVPSERLLLVQKNAGERLEKFTNARLAGDVPWLIAGAPTAGWAKSVFPDKDENDAIAALWEAIFQTVRVDQPDPVTAWREHGETLLSKVNYLNEQKFKTLHYKSEGTDLSIDLHPEHVWIGGGHHSTFNTFYIPNMPTEEVFTAPLKEGVNGTVASKKPLSAMGNIIENFSLTFEKGKVVDVKAEKGEDTLKQLLNIDEGMKYLGEVALVPFDSPISNSGIVFNNTLFDENASCHLALGNTITMNIPGADQLSKEELEAKGVNHSHGHTDFMIGSADLEIEAEYQDGKRIPLFTKGNWAI</sequence>
<keyword evidence="7" id="KW-0479">Metal-binding</keyword>
<keyword evidence="9" id="KW-0482">Metalloprotease</keyword>
<reference evidence="10" key="1">
    <citation type="submission" date="2023-06" db="EMBL/GenBank/DDBJ databases">
        <title>Draft Genome Sequences of Representative Paenibacillus Polymyxa, Bacillus cereus, Fictibacillus sp., and Brevibacillus agri Strains Isolated from Amazonian Dark Earth.</title>
        <authorList>
            <person name="Pellegrinetti T.A."/>
            <person name="Cunha I.C.M."/>
            <person name="Chaves M.G."/>
            <person name="Freitas A.S."/>
            <person name="Silva A.V.R."/>
            <person name="Tsai S.M."/>
            <person name="Mendes L.W."/>
        </authorList>
    </citation>
    <scope>NUCLEOTIDE SEQUENCE</scope>
    <source>
        <strain evidence="10">CENA-BCM004</strain>
    </source>
</reference>
<keyword evidence="11" id="KW-1185">Reference proteome</keyword>
<evidence type="ECO:0000256" key="9">
    <source>
        <dbReference type="ARBA" id="ARBA00023049"/>
    </source>
</evidence>
<keyword evidence="5 10" id="KW-0031">Aminopeptidase</keyword>
<evidence type="ECO:0000256" key="8">
    <source>
        <dbReference type="ARBA" id="ARBA00022801"/>
    </source>
</evidence>
<comment type="similarity">
    <text evidence="4">Belongs to the peptidase M29 family.</text>
</comment>
<evidence type="ECO:0000256" key="3">
    <source>
        <dbReference type="ARBA" id="ARBA00001947"/>
    </source>
</evidence>
<proteinExistence type="inferred from homology"/>
<keyword evidence="8" id="KW-0378">Hydrolase</keyword>
<evidence type="ECO:0000256" key="7">
    <source>
        <dbReference type="ARBA" id="ARBA00022723"/>
    </source>
</evidence>
<dbReference type="PANTHER" id="PTHR34448">
    <property type="entry name" value="AMINOPEPTIDASE"/>
    <property type="match status" value="1"/>
</dbReference>
<dbReference type="GO" id="GO:0004177">
    <property type="term" value="F:aminopeptidase activity"/>
    <property type="evidence" value="ECO:0007669"/>
    <property type="project" value="UniProtKB-KW"/>
</dbReference>
<dbReference type="PRINTS" id="PR00919">
    <property type="entry name" value="THERMOPTASE"/>
</dbReference>
<comment type="cofactor">
    <cofactor evidence="1">
        <name>Co(2+)</name>
        <dbReference type="ChEBI" id="CHEBI:48828"/>
    </cofactor>
</comment>
<dbReference type="PANTHER" id="PTHR34448:SF3">
    <property type="entry name" value="AMINOPEPTIDASE AMPS"/>
    <property type="match status" value="1"/>
</dbReference>
<comment type="caution">
    <text evidence="10">The sequence shown here is derived from an EMBL/GenBank/DDBJ whole genome shotgun (WGS) entry which is preliminary data.</text>
</comment>
<organism evidence="10 11">
    <name type="scientific">Fictibacillus terranigra</name>
    <dbReference type="NCBI Taxonomy" id="3058424"/>
    <lineage>
        <taxon>Bacteria</taxon>
        <taxon>Bacillati</taxon>
        <taxon>Bacillota</taxon>
        <taxon>Bacilli</taxon>
        <taxon>Bacillales</taxon>
        <taxon>Fictibacillaceae</taxon>
        <taxon>Fictibacillus</taxon>
    </lineage>
</organism>
<evidence type="ECO:0000256" key="5">
    <source>
        <dbReference type="ARBA" id="ARBA00022438"/>
    </source>
</evidence>
<comment type="cofactor">
    <cofactor evidence="3">
        <name>Zn(2+)</name>
        <dbReference type="ChEBI" id="CHEBI:29105"/>
    </cofactor>
</comment>
<dbReference type="InterPro" id="IPR052170">
    <property type="entry name" value="M29_Exopeptidase"/>
</dbReference>
<evidence type="ECO:0000256" key="1">
    <source>
        <dbReference type="ARBA" id="ARBA00001941"/>
    </source>
</evidence>
<evidence type="ECO:0000256" key="6">
    <source>
        <dbReference type="ARBA" id="ARBA00022670"/>
    </source>
</evidence>